<keyword evidence="7 11" id="KW-0630">Potassium</keyword>
<keyword evidence="10 11" id="KW-0472">Membrane</keyword>
<organism evidence="12 13">
    <name type="scientific">Methanosarcina spelaei</name>
    <dbReference type="NCBI Taxonomy" id="1036679"/>
    <lineage>
        <taxon>Archaea</taxon>
        <taxon>Methanobacteriati</taxon>
        <taxon>Methanobacteriota</taxon>
        <taxon>Stenosarchaea group</taxon>
        <taxon>Methanomicrobia</taxon>
        <taxon>Methanosarcinales</taxon>
        <taxon>Methanosarcinaceae</taxon>
        <taxon>Methanosarcina</taxon>
    </lineage>
</organism>
<dbReference type="PIRSF" id="PIRSF001296">
    <property type="entry name" value="K_ATPase_KdpC"/>
    <property type="match status" value="1"/>
</dbReference>
<dbReference type="NCBIfam" id="NF001454">
    <property type="entry name" value="PRK00315.1"/>
    <property type="match status" value="1"/>
</dbReference>
<name>A0A2A2HW89_9EURY</name>
<dbReference type="PANTHER" id="PTHR30042">
    <property type="entry name" value="POTASSIUM-TRANSPORTING ATPASE C CHAIN"/>
    <property type="match status" value="1"/>
</dbReference>
<evidence type="ECO:0000256" key="10">
    <source>
        <dbReference type="ARBA" id="ARBA00023136"/>
    </source>
</evidence>
<evidence type="ECO:0000256" key="5">
    <source>
        <dbReference type="ARBA" id="ARBA00022741"/>
    </source>
</evidence>
<evidence type="ECO:0000256" key="3">
    <source>
        <dbReference type="ARBA" id="ARBA00022538"/>
    </source>
</evidence>
<reference evidence="12 13" key="1">
    <citation type="journal article" date="2017" name="BMC Genomics">
        <title>Genomic analysis of methanogenic archaea reveals a shift towards energy conservation.</title>
        <authorList>
            <person name="Gilmore S.P."/>
            <person name="Henske J.K."/>
            <person name="Sexton J.A."/>
            <person name="Solomon K.V."/>
            <person name="Seppala S."/>
            <person name="Yoo J.I."/>
            <person name="Huyett L.M."/>
            <person name="Pressman A."/>
            <person name="Cogan J.Z."/>
            <person name="Kivenson V."/>
            <person name="Peng X."/>
            <person name="Tan Y."/>
            <person name="Valentine D.L."/>
            <person name="O'Malley M.A."/>
        </authorList>
    </citation>
    <scope>NUCLEOTIDE SEQUENCE [LARGE SCALE GENOMIC DNA]</scope>
    <source>
        <strain evidence="12 13">MC-15</strain>
    </source>
</reference>
<evidence type="ECO:0000256" key="9">
    <source>
        <dbReference type="ARBA" id="ARBA00023065"/>
    </source>
</evidence>
<keyword evidence="4 11" id="KW-0812">Transmembrane</keyword>
<dbReference type="Pfam" id="PF02669">
    <property type="entry name" value="KdpC"/>
    <property type="match status" value="1"/>
</dbReference>
<evidence type="ECO:0000256" key="6">
    <source>
        <dbReference type="ARBA" id="ARBA00022840"/>
    </source>
</evidence>
<evidence type="ECO:0000256" key="1">
    <source>
        <dbReference type="ARBA" id="ARBA00022448"/>
    </source>
</evidence>
<gene>
    <name evidence="11" type="primary">kdpC</name>
    <name evidence="12" type="ORF">ASJ81_17325</name>
</gene>
<dbReference type="GO" id="GO:0005886">
    <property type="term" value="C:plasma membrane"/>
    <property type="evidence" value="ECO:0007669"/>
    <property type="project" value="UniProtKB-SubCell"/>
</dbReference>
<comment type="function">
    <text evidence="11">Part of the high-affinity ATP-driven potassium transport (or Kdp) system, which catalyzes the hydrolysis of ATP coupled with the electrogenic transport of potassium into the cytoplasm. This subunit acts as a catalytic chaperone that increases the ATP-binding affinity of the ATP-hydrolyzing subunit KdpB by the formation of a transient KdpB/KdpC/ATP ternary complex.</text>
</comment>
<sequence>MTSIKKAIFLFAVLFIVTGLVYPMTVTLVSGLLFPDQAHGSLIVDNDNRIIGSTLIGQNFTAPQYFQSRPSASGYDATASGGSNLGPTNAVLLESIANRKIELQKVGVTGSIPSDLVTASGSGLDPHISLESALIQVPVVAKARNLPEEKLKSLVLAESVDSPFTGAYVNVLSLNRALNEMNQSSK</sequence>
<evidence type="ECO:0000256" key="11">
    <source>
        <dbReference type="HAMAP-Rule" id="MF_00276"/>
    </source>
</evidence>
<keyword evidence="3 11" id="KW-0633">Potassium transport</keyword>
<keyword evidence="1 11" id="KW-0813">Transport</keyword>
<comment type="subcellular location">
    <subcellularLocation>
        <location evidence="11">Cell membrane</location>
        <topology evidence="11">Single-pass membrane protein</topology>
    </subcellularLocation>
</comment>
<dbReference type="RefSeq" id="WP_212556032.1">
    <property type="nucleotide sequence ID" value="NZ_LMVP01000075.1"/>
</dbReference>
<dbReference type="GO" id="GO:0005524">
    <property type="term" value="F:ATP binding"/>
    <property type="evidence" value="ECO:0007669"/>
    <property type="project" value="UniProtKB-UniRule"/>
</dbReference>
<comment type="caution">
    <text evidence="12">The sequence shown here is derived from an EMBL/GenBank/DDBJ whole genome shotgun (WGS) entry which is preliminary data.</text>
</comment>
<evidence type="ECO:0000313" key="13">
    <source>
        <dbReference type="Proteomes" id="UP000218164"/>
    </source>
</evidence>
<keyword evidence="9 11" id="KW-0406">Ion transport</keyword>
<dbReference type="OrthoDB" id="8035at2157"/>
<evidence type="ECO:0000256" key="4">
    <source>
        <dbReference type="ARBA" id="ARBA00022692"/>
    </source>
</evidence>
<comment type="subunit">
    <text evidence="11">The system is composed of three essential subunits: KdpA, KdpB and KdpC.</text>
</comment>
<comment type="similarity">
    <text evidence="11">Belongs to the KdpC family.</text>
</comment>
<protein>
    <recommendedName>
        <fullName evidence="11">Potassium-transporting ATPase KdpC subunit</fullName>
    </recommendedName>
    <alternativeName>
        <fullName evidence="11">ATP phosphohydrolase [potassium-transporting] C chain</fullName>
    </alternativeName>
    <alternativeName>
        <fullName evidence="11">Potassium-binding and translocating subunit C</fullName>
    </alternativeName>
    <alternativeName>
        <fullName evidence="11">Potassium-translocating ATPase C chain</fullName>
    </alternativeName>
</protein>
<evidence type="ECO:0000256" key="7">
    <source>
        <dbReference type="ARBA" id="ARBA00022958"/>
    </source>
</evidence>
<dbReference type="EMBL" id="LMVP01000075">
    <property type="protein sequence ID" value="PAV13578.1"/>
    <property type="molecule type" value="Genomic_DNA"/>
</dbReference>
<dbReference type="Proteomes" id="UP000218164">
    <property type="component" value="Unassembled WGS sequence"/>
</dbReference>
<dbReference type="NCBIfam" id="TIGR00681">
    <property type="entry name" value="kdpC"/>
    <property type="match status" value="1"/>
</dbReference>
<keyword evidence="6 11" id="KW-0067">ATP-binding</keyword>
<dbReference type="InterPro" id="IPR003820">
    <property type="entry name" value="KdpC"/>
</dbReference>
<keyword evidence="2 11" id="KW-1003">Cell membrane</keyword>
<dbReference type="AlphaFoldDB" id="A0A2A2HW89"/>
<accession>A0A2A2HW89</accession>
<dbReference type="GO" id="GO:0008556">
    <property type="term" value="F:P-type potassium transmembrane transporter activity"/>
    <property type="evidence" value="ECO:0007669"/>
    <property type="project" value="InterPro"/>
</dbReference>
<proteinExistence type="inferred from homology"/>
<evidence type="ECO:0000256" key="2">
    <source>
        <dbReference type="ARBA" id="ARBA00022475"/>
    </source>
</evidence>
<keyword evidence="5 11" id="KW-0547">Nucleotide-binding</keyword>
<keyword evidence="8 11" id="KW-1133">Transmembrane helix</keyword>
<evidence type="ECO:0000313" key="12">
    <source>
        <dbReference type="EMBL" id="PAV13578.1"/>
    </source>
</evidence>
<keyword evidence="13" id="KW-1185">Reference proteome</keyword>
<dbReference type="PANTHER" id="PTHR30042:SF2">
    <property type="entry name" value="POTASSIUM-TRANSPORTING ATPASE KDPC SUBUNIT"/>
    <property type="match status" value="1"/>
</dbReference>
<dbReference type="HAMAP" id="MF_00276">
    <property type="entry name" value="KdpC"/>
    <property type="match status" value="1"/>
</dbReference>
<evidence type="ECO:0000256" key="8">
    <source>
        <dbReference type="ARBA" id="ARBA00022989"/>
    </source>
</evidence>